<accession>A0A1J9QDC1</accession>
<dbReference type="STRING" id="1658174.A0A1J9QDC1"/>
<comment type="caution">
    <text evidence="1">The sequence shown here is derived from an EMBL/GenBank/DDBJ whole genome shotgun (WGS) entry which is preliminary data.</text>
</comment>
<gene>
    <name evidence="1" type="ORF">ACJ73_02084</name>
</gene>
<organism evidence="1 2">
    <name type="scientific">Blastomyces percursus</name>
    <dbReference type="NCBI Taxonomy" id="1658174"/>
    <lineage>
        <taxon>Eukaryota</taxon>
        <taxon>Fungi</taxon>
        <taxon>Dikarya</taxon>
        <taxon>Ascomycota</taxon>
        <taxon>Pezizomycotina</taxon>
        <taxon>Eurotiomycetes</taxon>
        <taxon>Eurotiomycetidae</taxon>
        <taxon>Onygenales</taxon>
        <taxon>Ajellomycetaceae</taxon>
        <taxon>Blastomyces</taxon>
    </lineage>
</organism>
<evidence type="ECO:0000313" key="1">
    <source>
        <dbReference type="EMBL" id="OJD26529.1"/>
    </source>
</evidence>
<keyword evidence="2" id="KW-1185">Reference proteome</keyword>
<dbReference type="PANTHER" id="PTHR38248:SF2">
    <property type="entry name" value="FUNK1 11"/>
    <property type="match status" value="1"/>
</dbReference>
<dbReference type="Proteomes" id="UP000242791">
    <property type="component" value="Unassembled WGS sequence"/>
</dbReference>
<dbReference type="PANTHER" id="PTHR38248">
    <property type="entry name" value="FUNK1 6"/>
    <property type="match status" value="1"/>
</dbReference>
<name>A0A1J9QDC1_9EURO</name>
<protein>
    <submittedName>
        <fullName evidence="1">Uncharacterized protein</fullName>
    </submittedName>
</protein>
<proteinExistence type="predicted"/>
<sequence length="264" mass="29684">MVASDGFEEVCQKTVSRLLSALLGTEAALVLQSRISSGNIASEIARLFERVQKGEFGYIHYRPLVELVIQKAPDLDIWNAVLSLITLASQVTPPPRPIASLQQTPWLRNTSSFANSAEYRRHVDTILKEELGDLHADIHGFLEAYFGNISGLDSATHTVLDKCKEGDRPLYNEEKGWRDWPEHAVEKEVLKWLANVIGELVQHFPLGVLARVSGGKRRIFTIRPLYLVHTRKIQRVSILRSASRMLSNSPTTRISLVMDMSQTD</sequence>
<dbReference type="EMBL" id="LGTZ01000211">
    <property type="protein sequence ID" value="OJD26529.1"/>
    <property type="molecule type" value="Genomic_DNA"/>
</dbReference>
<dbReference type="VEuPathDB" id="FungiDB:ACJ73_02084"/>
<reference evidence="1 2" key="1">
    <citation type="submission" date="2015-08" db="EMBL/GenBank/DDBJ databases">
        <title>Emmonsia species relationships and genome sequence.</title>
        <authorList>
            <person name="Cuomo C.A."/>
            <person name="Schwartz I.S."/>
            <person name="Kenyon C."/>
            <person name="De Hoog G.S."/>
            <person name="Govender N.P."/>
            <person name="Botha A."/>
            <person name="Moreno L."/>
            <person name="De Vries M."/>
            <person name="Munoz J.F."/>
            <person name="Stielow J.B."/>
        </authorList>
    </citation>
    <scope>NUCLEOTIDE SEQUENCE [LARGE SCALE GENOMIC DNA]</scope>
    <source>
        <strain evidence="1 2">EI222</strain>
    </source>
</reference>
<dbReference type="OrthoDB" id="5584477at2759"/>
<evidence type="ECO:0000313" key="2">
    <source>
        <dbReference type="Proteomes" id="UP000242791"/>
    </source>
</evidence>
<dbReference type="AlphaFoldDB" id="A0A1J9QDC1"/>